<name>A0A8H6HIY7_9AGAR</name>
<dbReference type="EMBL" id="JACGCI010000091">
    <property type="protein sequence ID" value="KAF6746596.1"/>
    <property type="molecule type" value="Genomic_DNA"/>
</dbReference>
<sequence>MSSSAPPTPRPVESDPEEELASMLSSSDGPQDDGAAGLSSLTESLAAGSRTNAVLQARRLATRLGLGPYSRDLETYVTEDSTTRSVLLFARLLSIEQKVSNIAVATNTFAVSRALMDNIKSYVLAVPLSTELSTYKGTTPWKRVFPQHHYSLFNESMDDIDIASELDPDKVFNEKEWIEVKATYPEVAPIYLSDARAKTLAIPEHLEERFLTGNEAVEDLRQYSTAPQSGELLYTPIPTWFSKDPPTVTDADIFFSKSIPSPDHVKSGAVNTTEGFPVWAISVWKVLLGIKGAQREWNRALKWLESGEKRALRVGNMDLLEKVKEVRALAMKLPYEKKTMYLRGSATTKHLVHFLGTQLLTDDHINIMMHVLAEEVVPKGDSQSGEDRADRKVLVAPLHFSNEVYRLKNKLKLPEAQWKRTLLSRYANRVNEEGVDALYFPIHINRNHWIAGEIDFKRNTISYGKRLNTARIFGVHPTQVSREPPGDSIQLESSEYIPHKFHENLRRWTRRAFGKNFTCEGNALQHALQDDEYSCGIVTANTIEHTIHNDRPLWSPDNASASRMDWFIRIVHNLNGTEWVRKPGVEVPAEKLAAVREEMNASISTPETDYNFPDHAEAVLYEILKNLDDAGSTELDTAEETAKMGIPSSSRRRMDISELLNPVGDASSDGAESDASSASSLTTEPEEPSDPTAGAKRPASALGDSPETSRAAQMSKRPSVYLGEDIEAELRAAEDLGGDIEAEGKYFSGRDVLSGGGRGVVEEGGSAMSEVSDIVAAMNMGAPFGWNFTMPTRCFFEYFANPWDWGLVLTARA</sequence>
<feature type="region of interest" description="Disordered" evidence="4">
    <location>
        <begin position="634"/>
        <end position="718"/>
    </location>
</feature>
<dbReference type="GO" id="GO:0008234">
    <property type="term" value="F:cysteine-type peptidase activity"/>
    <property type="evidence" value="ECO:0007669"/>
    <property type="project" value="InterPro"/>
</dbReference>
<evidence type="ECO:0000256" key="2">
    <source>
        <dbReference type="ARBA" id="ARBA00022670"/>
    </source>
</evidence>
<accession>A0A8H6HIY7</accession>
<dbReference type="PROSITE" id="PS50600">
    <property type="entry name" value="ULP_PROTEASE"/>
    <property type="match status" value="1"/>
</dbReference>
<feature type="compositionally biased region" description="Pro residues" evidence="4">
    <location>
        <begin position="1"/>
        <end position="10"/>
    </location>
</feature>
<dbReference type="InterPro" id="IPR038765">
    <property type="entry name" value="Papain-like_cys_pep_sf"/>
</dbReference>
<evidence type="ECO:0000256" key="1">
    <source>
        <dbReference type="ARBA" id="ARBA00005234"/>
    </source>
</evidence>
<evidence type="ECO:0000256" key="3">
    <source>
        <dbReference type="ARBA" id="ARBA00022801"/>
    </source>
</evidence>
<keyword evidence="2" id="KW-0645">Protease</keyword>
<dbReference type="Proteomes" id="UP000521943">
    <property type="component" value="Unassembled WGS sequence"/>
</dbReference>
<protein>
    <recommendedName>
        <fullName evidence="5">Ubiquitin-like protease family profile domain-containing protein</fullName>
    </recommendedName>
</protein>
<feature type="compositionally biased region" description="Low complexity" evidence="4">
    <location>
        <begin position="664"/>
        <end position="680"/>
    </location>
</feature>
<evidence type="ECO:0000313" key="7">
    <source>
        <dbReference type="Proteomes" id="UP000521943"/>
    </source>
</evidence>
<reference evidence="6 7" key="1">
    <citation type="submission" date="2020-07" db="EMBL/GenBank/DDBJ databases">
        <title>Comparative genomics of pyrophilous fungi reveals a link between fire events and developmental genes.</title>
        <authorList>
            <consortium name="DOE Joint Genome Institute"/>
            <person name="Steindorff A.S."/>
            <person name="Carver A."/>
            <person name="Calhoun S."/>
            <person name="Stillman K."/>
            <person name="Liu H."/>
            <person name="Lipzen A."/>
            <person name="Pangilinan J."/>
            <person name="Labutti K."/>
            <person name="Bruns T.D."/>
            <person name="Grigoriev I.V."/>
        </authorList>
    </citation>
    <scope>NUCLEOTIDE SEQUENCE [LARGE SCALE GENOMIC DNA]</scope>
    <source>
        <strain evidence="6 7">CBS 144469</strain>
    </source>
</reference>
<evidence type="ECO:0000259" key="5">
    <source>
        <dbReference type="PROSITE" id="PS50600"/>
    </source>
</evidence>
<organism evidence="6 7">
    <name type="scientific">Ephemerocybe angulata</name>
    <dbReference type="NCBI Taxonomy" id="980116"/>
    <lineage>
        <taxon>Eukaryota</taxon>
        <taxon>Fungi</taxon>
        <taxon>Dikarya</taxon>
        <taxon>Basidiomycota</taxon>
        <taxon>Agaricomycotina</taxon>
        <taxon>Agaricomycetes</taxon>
        <taxon>Agaricomycetidae</taxon>
        <taxon>Agaricales</taxon>
        <taxon>Agaricineae</taxon>
        <taxon>Psathyrellaceae</taxon>
        <taxon>Ephemerocybe</taxon>
    </lineage>
</organism>
<dbReference type="OrthoDB" id="3258419at2759"/>
<dbReference type="GO" id="GO:0019783">
    <property type="term" value="F:ubiquitin-like protein peptidase activity"/>
    <property type="evidence" value="ECO:0007669"/>
    <property type="project" value="UniProtKB-ARBA"/>
</dbReference>
<comment type="caution">
    <text evidence="6">The sequence shown here is derived from an EMBL/GenBank/DDBJ whole genome shotgun (WGS) entry which is preliminary data.</text>
</comment>
<comment type="similarity">
    <text evidence="1">Belongs to the peptidase C48 family.</text>
</comment>
<keyword evidence="7" id="KW-1185">Reference proteome</keyword>
<feature type="domain" description="Ubiquitin-like protease family profile" evidence="5">
    <location>
        <begin position="331"/>
        <end position="546"/>
    </location>
</feature>
<dbReference type="InterPro" id="IPR003653">
    <property type="entry name" value="Peptidase_C48_C"/>
</dbReference>
<proteinExistence type="inferred from homology"/>
<dbReference type="Gene3D" id="3.40.395.10">
    <property type="entry name" value="Adenoviral Proteinase, Chain A"/>
    <property type="match status" value="1"/>
</dbReference>
<evidence type="ECO:0000313" key="6">
    <source>
        <dbReference type="EMBL" id="KAF6746596.1"/>
    </source>
</evidence>
<gene>
    <name evidence="6" type="ORF">DFP72DRAFT_1076277</name>
</gene>
<feature type="region of interest" description="Disordered" evidence="4">
    <location>
        <begin position="1"/>
        <end position="38"/>
    </location>
</feature>
<dbReference type="AlphaFoldDB" id="A0A8H6HIY7"/>
<keyword evidence="3" id="KW-0378">Hydrolase</keyword>
<evidence type="ECO:0000256" key="4">
    <source>
        <dbReference type="SAM" id="MobiDB-lite"/>
    </source>
</evidence>
<dbReference type="GO" id="GO:0006508">
    <property type="term" value="P:proteolysis"/>
    <property type="evidence" value="ECO:0007669"/>
    <property type="project" value="UniProtKB-KW"/>
</dbReference>
<dbReference type="SUPFAM" id="SSF54001">
    <property type="entry name" value="Cysteine proteinases"/>
    <property type="match status" value="1"/>
</dbReference>